<reference evidence="1 2" key="1">
    <citation type="submission" date="2009-02" db="EMBL/GenBank/DDBJ databases">
        <title>Annotation of Streptomyces hygroscopicus strain ATCC 53653.</title>
        <authorList>
            <consortium name="The Broad Institute Genome Sequencing Platform"/>
            <consortium name="Broad Institute Microbial Sequencing Center"/>
            <person name="Fischbach M."/>
            <person name="Godfrey P."/>
            <person name="Ward D."/>
            <person name="Young S."/>
            <person name="Zeng Q."/>
            <person name="Koehrsen M."/>
            <person name="Alvarado L."/>
            <person name="Berlin A.M."/>
            <person name="Bochicchio J."/>
            <person name="Borenstein D."/>
            <person name="Chapman S.B."/>
            <person name="Chen Z."/>
            <person name="Engels R."/>
            <person name="Freedman E."/>
            <person name="Gellesch M."/>
            <person name="Goldberg J."/>
            <person name="Griggs A."/>
            <person name="Gujja S."/>
            <person name="Heilman E.R."/>
            <person name="Heiman D.I."/>
            <person name="Hepburn T.A."/>
            <person name="Howarth C."/>
            <person name="Jen D."/>
            <person name="Larson L."/>
            <person name="Lewis B."/>
            <person name="Mehta T."/>
            <person name="Park D."/>
            <person name="Pearson M."/>
            <person name="Richards J."/>
            <person name="Roberts A."/>
            <person name="Saif S."/>
            <person name="Shea T.D."/>
            <person name="Shenoy N."/>
            <person name="Sisk P."/>
            <person name="Stolte C."/>
            <person name="Sykes S.N."/>
            <person name="Thomson T."/>
            <person name="Walk T."/>
            <person name="White J."/>
            <person name="Yandava C."/>
            <person name="Straight P."/>
            <person name="Clardy J."/>
            <person name="Hung D."/>
            <person name="Kolter R."/>
            <person name="Mekalanos J."/>
            <person name="Walker S."/>
            <person name="Walsh C.T."/>
            <person name="Wieland-Brown L.C."/>
            <person name="Haas B."/>
            <person name="Nusbaum C."/>
            <person name="Birren B."/>
        </authorList>
    </citation>
    <scope>NUCLEOTIDE SEQUENCE [LARGE SCALE GENOMIC DNA]</scope>
    <source>
        <strain evidence="1 2">ATCC 53653</strain>
    </source>
</reference>
<gene>
    <name evidence="1" type="ORF">SSOG_03616</name>
</gene>
<name>D9WPP8_9ACTN</name>
<accession>D9WPP8</accession>
<dbReference type="HOGENOM" id="CLU_092429_3_0_11"/>
<proteinExistence type="predicted"/>
<sequence length="82" mass="8721">MYWLVRTGAADGWDVREVRVLGGAASVASYLGVPPAHRTTRPGTHWRIPIGPGRYLTDAALLRGALVLAAIAELGSGEVARR</sequence>
<dbReference type="EMBL" id="GG657754">
    <property type="protein sequence ID" value="EFL23902.1"/>
    <property type="molecule type" value="Genomic_DNA"/>
</dbReference>
<evidence type="ECO:0000313" key="1">
    <source>
        <dbReference type="EMBL" id="EFL23902.1"/>
    </source>
</evidence>
<dbReference type="Proteomes" id="UP000003963">
    <property type="component" value="Unassembled WGS sequence"/>
</dbReference>
<dbReference type="AlphaFoldDB" id="D9WPP8"/>
<evidence type="ECO:0000313" key="2">
    <source>
        <dbReference type="Proteomes" id="UP000003963"/>
    </source>
</evidence>
<keyword evidence="2" id="KW-1185">Reference proteome</keyword>
<protein>
    <submittedName>
        <fullName evidence="1">Uncharacterized protein</fullName>
    </submittedName>
</protein>
<organism evidence="1 2">
    <name type="scientific">Streptomyces himastatinicus ATCC 53653</name>
    <dbReference type="NCBI Taxonomy" id="457427"/>
    <lineage>
        <taxon>Bacteria</taxon>
        <taxon>Bacillati</taxon>
        <taxon>Actinomycetota</taxon>
        <taxon>Actinomycetes</taxon>
        <taxon>Kitasatosporales</taxon>
        <taxon>Streptomycetaceae</taxon>
        <taxon>Streptomyces</taxon>
        <taxon>Streptomyces violaceusniger group</taxon>
    </lineage>
</organism>